<dbReference type="InterPro" id="IPR036188">
    <property type="entry name" value="FAD/NAD-bd_sf"/>
</dbReference>
<dbReference type="EMBL" id="VCAU01000307">
    <property type="protein sequence ID" value="KAF9882575.1"/>
    <property type="molecule type" value="Genomic_DNA"/>
</dbReference>
<dbReference type="Proteomes" id="UP001194746">
    <property type="component" value="Unassembled WGS sequence"/>
</dbReference>
<evidence type="ECO:0000313" key="1">
    <source>
        <dbReference type="EMBL" id="KAF9882575.1"/>
    </source>
</evidence>
<dbReference type="Pfam" id="PF06100">
    <property type="entry name" value="MCRA"/>
    <property type="match status" value="1"/>
</dbReference>
<protein>
    <recommendedName>
        <fullName evidence="3">67 kDa myosin-cross-reactive antigen family protein</fullName>
    </recommendedName>
</protein>
<keyword evidence="2" id="KW-1185">Reference proteome</keyword>
<reference evidence="1" key="1">
    <citation type="journal article" date="2019" name="Beilstein J. Org. Chem.">
        <title>Nanangenines: drimane sesquiterpenoids as the dominant metabolite cohort of a novel Australian fungus, Aspergillus nanangensis.</title>
        <authorList>
            <person name="Lacey H.J."/>
            <person name="Gilchrist C.L.M."/>
            <person name="Crombie A."/>
            <person name="Kalaitzis J.A."/>
            <person name="Vuong D."/>
            <person name="Rutledge P.J."/>
            <person name="Turner P."/>
            <person name="Pitt J.I."/>
            <person name="Lacey E."/>
            <person name="Chooi Y.H."/>
            <person name="Piggott A.M."/>
        </authorList>
    </citation>
    <scope>NUCLEOTIDE SEQUENCE</scope>
    <source>
        <strain evidence="1">MST-FP2251</strain>
    </source>
</reference>
<feature type="non-terminal residue" evidence="1">
    <location>
        <position position="1"/>
    </location>
</feature>
<dbReference type="AlphaFoldDB" id="A0AAD4C9Y3"/>
<dbReference type="PANTHER" id="PTHR37417:SF2">
    <property type="entry name" value="67 KDA MYOSIN-CROSS-REACTIVE ANTIGEN FAMILY PROTEIN (AFU_ORTHOLOGUE AFUA_5G09970)"/>
    <property type="match status" value="1"/>
</dbReference>
<evidence type="ECO:0008006" key="3">
    <source>
        <dbReference type="Google" id="ProtNLM"/>
    </source>
</evidence>
<dbReference type="InterPro" id="IPR010354">
    <property type="entry name" value="Oleate_hydratase"/>
</dbReference>
<dbReference type="PANTHER" id="PTHR37417">
    <property type="entry name" value="67 KDA MYOSIN-CROSS-REACTIVE ANTIGEN FAMILY PROTEIN (AFU_ORTHOLOGUE AFUA_5G09970)"/>
    <property type="match status" value="1"/>
</dbReference>
<accession>A0AAD4C9Y3</accession>
<dbReference type="GO" id="GO:0006631">
    <property type="term" value="P:fatty acid metabolic process"/>
    <property type="evidence" value="ECO:0007669"/>
    <property type="project" value="InterPro"/>
</dbReference>
<organism evidence="1 2">
    <name type="scientific">Aspergillus nanangensis</name>
    <dbReference type="NCBI Taxonomy" id="2582783"/>
    <lineage>
        <taxon>Eukaryota</taxon>
        <taxon>Fungi</taxon>
        <taxon>Dikarya</taxon>
        <taxon>Ascomycota</taxon>
        <taxon>Pezizomycotina</taxon>
        <taxon>Eurotiomycetes</taxon>
        <taxon>Eurotiomycetidae</taxon>
        <taxon>Eurotiales</taxon>
        <taxon>Aspergillaceae</taxon>
        <taxon>Aspergillus</taxon>
        <taxon>Aspergillus subgen. Circumdati</taxon>
    </lineage>
</organism>
<reference evidence="1" key="2">
    <citation type="submission" date="2020-02" db="EMBL/GenBank/DDBJ databases">
        <authorList>
            <person name="Gilchrist C.L.M."/>
            <person name="Chooi Y.-H."/>
        </authorList>
    </citation>
    <scope>NUCLEOTIDE SEQUENCE</scope>
    <source>
        <strain evidence="1">MST-FP2251</strain>
    </source>
</reference>
<dbReference type="GO" id="GO:0050151">
    <property type="term" value="F:oleate hydratase activity"/>
    <property type="evidence" value="ECO:0007669"/>
    <property type="project" value="InterPro"/>
</dbReference>
<name>A0AAD4C9Y3_ASPNN</name>
<gene>
    <name evidence="1" type="ORF">FE257_006755</name>
</gene>
<evidence type="ECO:0000313" key="2">
    <source>
        <dbReference type="Proteomes" id="UP001194746"/>
    </source>
</evidence>
<dbReference type="Gene3D" id="3.50.50.60">
    <property type="entry name" value="FAD/NAD(P)-binding domain"/>
    <property type="match status" value="3"/>
</dbReference>
<dbReference type="GO" id="GO:0071949">
    <property type="term" value="F:FAD binding"/>
    <property type="evidence" value="ECO:0007669"/>
    <property type="project" value="InterPro"/>
</dbReference>
<proteinExistence type="predicted"/>
<sequence length="510" mass="57483">QRNAALVQAHRTPSKVDAWILGSSIASLASAVHLILDANVPASQIHILESQKTPGDGIISTGDPLNGYDHRPGCLPSFNDVCMEKLFTLVPSASGSGRTVIEDMKTFHDDEVYQDVPVTHILVQGDHGPKRMEIKKLDLALKDRMKLMMLMLRSEERLARKRINQIFNKPFFDSRFWITLSTIFTFQPWHSAAELRRCLRRYLHDFRDLNTKKFLDCAQFNQFESIIMPMIRFLENRGVDFRLCTKVTDVITHSDCGAETVSAICVLHDSFPETIIVRPDDIVIASLGSVTSGSSSGTNKSPPLLRTIIAEDELDENWSLWLNLRTKSPRLGDPYNFCTRVTESRLETFTVTLKDAEFFNRFVKMTCDKPGIGSLVSLKDSNWKISVCIPRQPFFSCQPDNVQTFWGYGLCPELDGSFVKKSMLLCSGEEIMTELLWHLGFPSQSILNNSITIPCVMPRRTASLLVRTRGDRPKVIPEKMTNLAVIGQFVEIPDETTVSMDYGVRGAQLA</sequence>
<comment type="caution">
    <text evidence="1">The sequence shown here is derived from an EMBL/GenBank/DDBJ whole genome shotgun (WGS) entry which is preliminary data.</text>
</comment>
<feature type="non-terminal residue" evidence="1">
    <location>
        <position position="510"/>
    </location>
</feature>
<dbReference type="SUPFAM" id="SSF51905">
    <property type="entry name" value="FAD/NAD(P)-binding domain"/>
    <property type="match status" value="1"/>
</dbReference>